<evidence type="ECO:0000313" key="8">
    <source>
        <dbReference type="EMBL" id="PIW15381.1"/>
    </source>
</evidence>
<feature type="region of interest" description="Disordered" evidence="5">
    <location>
        <begin position="1"/>
        <end position="24"/>
    </location>
</feature>
<organism evidence="8 9">
    <name type="scientific">bacterium (Candidatus Blackallbacteria) CG17_big_fil_post_rev_8_21_14_2_50_48_46</name>
    <dbReference type="NCBI Taxonomy" id="2014261"/>
    <lineage>
        <taxon>Bacteria</taxon>
        <taxon>Candidatus Blackallbacteria</taxon>
    </lineage>
</organism>
<proteinExistence type="inferred from homology"/>
<dbReference type="Pfam" id="PF02897">
    <property type="entry name" value="Peptidase_S9_N"/>
    <property type="match status" value="1"/>
</dbReference>
<accession>A0A2M7G0Z9</accession>
<evidence type="ECO:0000256" key="1">
    <source>
        <dbReference type="ARBA" id="ARBA00005228"/>
    </source>
</evidence>
<dbReference type="PANTHER" id="PTHR11757">
    <property type="entry name" value="PROTEASE FAMILY S9A OLIGOPEPTIDASE"/>
    <property type="match status" value="1"/>
</dbReference>
<evidence type="ECO:0000256" key="3">
    <source>
        <dbReference type="ARBA" id="ARBA00022801"/>
    </source>
</evidence>
<keyword evidence="2" id="KW-0645">Protease</keyword>
<evidence type="ECO:0000313" key="9">
    <source>
        <dbReference type="Proteomes" id="UP000231019"/>
    </source>
</evidence>
<evidence type="ECO:0000256" key="2">
    <source>
        <dbReference type="ARBA" id="ARBA00022670"/>
    </source>
</evidence>
<dbReference type="PANTHER" id="PTHR11757:SF19">
    <property type="entry name" value="PROLYL ENDOPEPTIDASE-LIKE"/>
    <property type="match status" value="1"/>
</dbReference>
<dbReference type="SUPFAM" id="SSF53474">
    <property type="entry name" value="alpha/beta-Hydrolases"/>
    <property type="match status" value="1"/>
</dbReference>
<dbReference type="FunFam" id="3.40.50.1820:FF:000005">
    <property type="entry name" value="Prolyl endopeptidase"/>
    <property type="match status" value="1"/>
</dbReference>
<dbReference type="SUPFAM" id="SSF50993">
    <property type="entry name" value="Peptidase/esterase 'gauge' domain"/>
    <property type="match status" value="1"/>
</dbReference>
<evidence type="ECO:0000259" key="6">
    <source>
        <dbReference type="Pfam" id="PF00326"/>
    </source>
</evidence>
<dbReference type="PRINTS" id="PR00862">
    <property type="entry name" value="PROLIGOPTASE"/>
</dbReference>
<dbReference type="EC" id="3.4.21.83" evidence="8"/>
<name>A0A2M7G0Z9_9BACT</name>
<dbReference type="Gene3D" id="3.40.50.1820">
    <property type="entry name" value="alpha/beta hydrolase"/>
    <property type="match status" value="1"/>
</dbReference>
<feature type="domain" description="Peptidase S9 prolyl oligopeptidase catalytic" evidence="6">
    <location>
        <begin position="472"/>
        <end position="686"/>
    </location>
</feature>
<reference evidence="8 9" key="1">
    <citation type="submission" date="2017-09" db="EMBL/GenBank/DDBJ databases">
        <title>Depth-based differentiation of microbial function through sediment-hosted aquifers and enrichment of novel symbionts in the deep terrestrial subsurface.</title>
        <authorList>
            <person name="Probst A.J."/>
            <person name="Ladd B."/>
            <person name="Jarett J.K."/>
            <person name="Geller-Mcgrath D.E."/>
            <person name="Sieber C.M."/>
            <person name="Emerson J.B."/>
            <person name="Anantharaman K."/>
            <person name="Thomas B.C."/>
            <person name="Malmstrom R."/>
            <person name="Stieglmeier M."/>
            <person name="Klingl A."/>
            <person name="Woyke T."/>
            <person name="Ryan C.M."/>
            <person name="Banfield J.F."/>
        </authorList>
    </citation>
    <scope>NUCLEOTIDE SEQUENCE [LARGE SCALE GENOMIC DNA]</scope>
    <source>
        <strain evidence="8">CG17_big_fil_post_rev_8_21_14_2_50_48_46</strain>
    </source>
</reference>
<gene>
    <name evidence="8" type="ORF">COW36_18365</name>
</gene>
<evidence type="ECO:0000256" key="5">
    <source>
        <dbReference type="SAM" id="MobiDB-lite"/>
    </source>
</evidence>
<comment type="similarity">
    <text evidence="1">Belongs to the peptidase S9A family.</text>
</comment>
<dbReference type="InterPro" id="IPR002470">
    <property type="entry name" value="Peptidase_S9A"/>
</dbReference>
<dbReference type="GO" id="GO:0006508">
    <property type="term" value="P:proteolysis"/>
    <property type="evidence" value="ECO:0007669"/>
    <property type="project" value="UniProtKB-KW"/>
</dbReference>
<comment type="caution">
    <text evidence="8">The sequence shown here is derived from an EMBL/GenBank/DDBJ whole genome shotgun (WGS) entry which is preliminary data.</text>
</comment>
<feature type="domain" description="Peptidase S9A N-terminal" evidence="7">
    <location>
        <begin position="24"/>
        <end position="412"/>
    </location>
</feature>
<protein>
    <submittedName>
        <fullName evidence="8">Oligopeptidase B</fullName>
        <ecNumber evidence="8">3.4.21.83</ecNumber>
    </submittedName>
</protein>
<keyword evidence="3 8" id="KW-0378">Hydrolase</keyword>
<evidence type="ECO:0000259" key="7">
    <source>
        <dbReference type="Pfam" id="PF02897"/>
    </source>
</evidence>
<dbReference type="Pfam" id="PF00326">
    <property type="entry name" value="Peptidase_S9"/>
    <property type="match status" value="1"/>
</dbReference>
<evidence type="ECO:0000256" key="4">
    <source>
        <dbReference type="ARBA" id="ARBA00022825"/>
    </source>
</evidence>
<dbReference type="InterPro" id="IPR001375">
    <property type="entry name" value="Peptidase_S9_cat"/>
</dbReference>
<dbReference type="Proteomes" id="UP000231019">
    <property type="component" value="Unassembled WGS sequence"/>
</dbReference>
<keyword evidence="4" id="KW-0720">Serine protease</keyword>
<dbReference type="InterPro" id="IPR023302">
    <property type="entry name" value="Pept_S9A_N"/>
</dbReference>
<dbReference type="InterPro" id="IPR051543">
    <property type="entry name" value="Serine_Peptidase_S9A"/>
</dbReference>
<dbReference type="EMBL" id="PFFQ01000053">
    <property type="protein sequence ID" value="PIW15381.1"/>
    <property type="molecule type" value="Genomic_DNA"/>
</dbReference>
<dbReference type="AlphaFoldDB" id="A0A2M7G0Z9"/>
<dbReference type="Gene3D" id="2.130.10.120">
    <property type="entry name" value="Prolyl oligopeptidase, N-terminal domain"/>
    <property type="match status" value="1"/>
</dbReference>
<dbReference type="InterPro" id="IPR029058">
    <property type="entry name" value="AB_hydrolase_fold"/>
</dbReference>
<dbReference type="GO" id="GO:0004252">
    <property type="term" value="F:serine-type endopeptidase activity"/>
    <property type="evidence" value="ECO:0007669"/>
    <property type="project" value="UniProtKB-EC"/>
</dbReference>
<sequence>MTFSLPSVQAAAPPQAPVHPQKLEKHGDVRVDNYYWLRNYPQDPAVLKYLQAENAYTDAMMADTEALQDKLYLEMVGHMVEKDRSVPHQKGDYFYYSRIDPGQNYQVYCRRKGSMQGPEEVLLDLNLEATDQDFMDLGIYEVSPDQRYLAYSLDTTGAESFTLHIKDLQTGQVLSEQIPQTYYAVEWAADSKTLFYNVIDSANRPYRLYRHTVGSEPNKDLLVFEEPDERYNVEIKKTASGKYLILQIESLTTTECLYLPADQPTAAPVMIQARREGIEYHVQDSGSRFLIHTNDGALNFTLKQAPIQSPDASHWQSLVVERPDAKLEHLKVFDQWLAMIYRTDARQEVRVQHLITGKTATVDFPEQNFSVWPSTDQDFAKNILRVSYSSMLTPKSVFDVHLENQSLELRKQTSVPGYEPTRYVTERIYATAPDGVKVPVSLIYKRGLKKQGKNPALLYSYGAYGSSTDTDFDSDRISLLERGFVFALAHIRGGEDMGRKWYLEGKLQKKRNTFSDFVASAEALIQGGFTSPQQLVIEGGSAGGLLMGAVTNLRPDLFKGVIADVPFVDALTTMLDPGLPLTVIEYDEWGNPNKKPDYDYIKSYSPYDNLAAKAYPNMLVLAGLNDPRVKYWEPAKYVAKMRALKTDQNLLMLQTHMSAGHGGASGRYDFLKEVAFKYAFFCKVLGIQH</sequence>